<dbReference type="OrthoDB" id="9815829at2"/>
<dbReference type="RefSeq" id="WP_013993111.1">
    <property type="nucleotide sequence ID" value="NC_015844.1"/>
</dbReference>
<proteinExistence type="predicted"/>
<evidence type="ECO:0000313" key="2">
    <source>
        <dbReference type="EMBL" id="CAZ95803.1"/>
    </source>
</evidence>
<sequence length="246" mass="28495">MVSIITPVYNSEKYITHCIESVLAQTYGNWEHILVDDCSTDKSIAIISEYAKNDTRIRLLQLESNSGAGIARNTAIEAAKGRYIAFLDSDDAWLPQKLKTQVSFMQDNNYYFTYTAYDKMNELGESLNQPVNVKSKTTYRSALFKNPIGCLTAMYDVDFFGKQYMPEIRKRQDYALWLKLLKKTDAYGLDKILSTYRIGNESISSNKFKLIKYEWRIYREVEGLSLLQSIFYTVSAIILKLKSYIW</sequence>
<dbReference type="PANTHER" id="PTHR22916:SF3">
    <property type="entry name" value="UDP-GLCNAC:BETAGAL BETA-1,3-N-ACETYLGLUCOSAMINYLTRANSFERASE-LIKE PROTEIN 1"/>
    <property type="match status" value="1"/>
</dbReference>
<keyword evidence="3" id="KW-1185">Reference proteome</keyword>
<keyword evidence="2" id="KW-0808">Transferase</keyword>
<gene>
    <name evidence="2" type="ordered locus">zobellia_1750</name>
</gene>
<dbReference type="FunFam" id="3.90.550.10:FF:000130">
    <property type="entry name" value="Family 2 glycosyl transferase"/>
    <property type="match status" value="1"/>
</dbReference>
<dbReference type="AlphaFoldDB" id="G0L4W4"/>
<name>G0L4W4_ZOBGA</name>
<dbReference type="HOGENOM" id="CLU_025996_0_3_10"/>
<reference evidence="3" key="1">
    <citation type="submission" date="2009-07" db="EMBL/GenBank/DDBJ databases">
        <title>Complete genome sequence of Zobellia galactanivorans Dsij.</title>
        <authorList>
            <consortium name="Genoscope - CEA"/>
        </authorList>
    </citation>
    <scope>NUCLEOTIDE SEQUENCE [LARGE SCALE GENOMIC DNA]</scope>
    <source>
        <strain evidence="3">DSM 12802 / CCUG 47099 / CIP 106680 / NCIMB 13871 / Dsij</strain>
    </source>
</reference>
<dbReference type="SUPFAM" id="SSF53448">
    <property type="entry name" value="Nucleotide-diphospho-sugar transferases"/>
    <property type="match status" value="1"/>
</dbReference>
<feature type="domain" description="Glycosyltransferase 2-like" evidence="1">
    <location>
        <begin position="3"/>
        <end position="122"/>
    </location>
</feature>
<dbReference type="PATRIC" id="fig|63186.3.peg.1727"/>
<dbReference type="InterPro" id="IPR001173">
    <property type="entry name" value="Glyco_trans_2-like"/>
</dbReference>
<dbReference type="PANTHER" id="PTHR22916">
    <property type="entry name" value="GLYCOSYLTRANSFERASE"/>
    <property type="match status" value="1"/>
</dbReference>
<dbReference type="KEGG" id="zga:ZOBELLIA_1750"/>
<dbReference type="Pfam" id="PF00535">
    <property type="entry name" value="Glycos_transf_2"/>
    <property type="match status" value="1"/>
</dbReference>
<dbReference type="CDD" id="cd00761">
    <property type="entry name" value="Glyco_tranf_GTA_type"/>
    <property type="match status" value="1"/>
</dbReference>
<protein>
    <submittedName>
        <fullName evidence="2">Glycosyltransferase, family GT2</fullName>
        <ecNumber evidence="2">2.4.1.-</ecNumber>
    </submittedName>
</protein>
<organism evidence="2 3">
    <name type="scientific">Zobellia galactanivorans (strain DSM 12802 / CCUG 47099 / CIP 106680 / NCIMB 13871 / Dsij)</name>
    <dbReference type="NCBI Taxonomy" id="63186"/>
    <lineage>
        <taxon>Bacteria</taxon>
        <taxon>Pseudomonadati</taxon>
        <taxon>Bacteroidota</taxon>
        <taxon>Flavobacteriia</taxon>
        <taxon>Flavobacteriales</taxon>
        <taxon>Flavobacteriaceae</taxon>
        <taxon>Zobellia</taxon>
    </lineage>
</organism>
<dbReference type="EMBL" id="FP476056">
    <property type="protein sequence ID" value="CAZ95803.1"/>
    <property type="molecule type" value="Genomic_DNA"/>
</dbReference>
<dbReference type="STRING" id="63186.ZOBELLIA_1750"/>
<keyword evidence="2" id="KW-0328">Glycosyltransferase</keyword>
<evidence type="ECO:0000313" key="3">
    <source>
        <dbReference type="Proteomes" id="UP000008898"/>
    </source>
</evidence>
<dbReference type="Proteomes" id="UP000008898">
    <property type="component" value="Chromosome"/>
</dbReference>
<dbReference type="Gene3D" id="3.90.550.10">
    <property type="entry name" value="Spore Coat Polysaccharide Biosynthesis Protein SpsA, Chain A"/>
    <property type="match status" value="1"/>
</dbReference>
<dbReference type="GO" id="GO:0016758">
    <property type="term" value="F:hexosyltransferase activity"/>
    <property type="evidence" value="ECO:0007669"/>
    <property type="project" value="UniProtKB-ARBA"/>
</dbReference>
<evidence type="ECO:0000259" key="1">
    <source>
        <dbReference type="Pfam" id="PF00535"/>
    </source>
</evidence>
<dbReference type="InterPro" id="IPR029044">
    <property type="entry name" value="Nucleotide-diphossugar_trans"/>
</dbReference>
<accession>G0L4W4</accession>
<reference evidence="2 3" key="2">
    <citation type="journal article" date="2012" name="Environ. Microbiol.">
        <title>Characterization of the first alginolytic operons in a marine bacterium: from their emergence in marine Flavobacteriia to their independent transfers to marine Proteobacteria and human gut Bacteroides.</title>
        <authorList>
            <person name="Thomas F."/>
            <person name="Barbeyron T."/>
            <person name="Tonon T."/>
            <person name="Genicot S."/>
            <person name="Czjzek M."/>
            <person name="Michel G."/>
        </authorList>
    </citation>
    <scope>NUCLEOTIDE SEQUENCE [LARGE SCALE GENOMIC DNA]</scope>
    <source>
        <strain evidence="3">DSM 12802 / CCUG 47099 / CIP 106680 / NCIMB 13871 / Dsij</strain>
    </source>
</reference>
<dbReference type="EC" id="2.4.1.-" evidence="2"/>